<keyword evidence="2" id="KW-0443">Lipid metabolism</keyword>
<evidence type="ECO:0000259" key="5">
    <source>
        <dbReference type="SMART" id="SM00563"/>
    </source>
</evidence>
<evidence type="ECO:0000256" key="2">
    <source>
        <dbReference type="ARBA" id="ARBA00023209"/>
    </source>
</evidence>
<gene>
    <name evidence="6" type="ORF">METZ01_LOCUS231562</name>
</gene>
<dbReference type="GO" id="GO:0003841">
    <property type="term" value="F:1-acylglycerol-3-phosphate O-acyltransferase activity"/>
    <property type="evidence" value="ECO:0007669"/>
    <property type="project" value="TreeGrafter"/>
</dbReference>
<dbReference type="SMART" id="SM00563">
    <property type="entry name" value="PlsC"/>
    <property type="match status" value="1"/>
</dbReference>
<dbReference type="GO" id="GO:0006654">
    <property type="term" value="P:phosphatidic acid biosynthetic process"/>
    <property type="evidence" value="ECO:0007669"/>
    <property type="project" value="TreeGrafter"/>
</dbReference>
<name>A0A382GUE0_9ZZZZ</name>
<keyword evidence="3" id="KW-1208">Phospholipid metabolism</keyword>
<evidence type="ECO:0000313" key="6">
    <source>
        <dbReference type="EMBL" id="SVB78708.1"/>
    </source>
</evidence>
<dbReference type="Pfam" id="PF01553">
    <property type="entry name" value="Acyltransferase"/>
    <property type="match status" value="1"/>
</dbReference>
<feature type="domain" description="Phospholipid/glycerol acyltransferase" evidence="5">
    <location>
        <begin position="57"/>
        <end position="182"/>
    </location>
</feature>
<proteinExistence type="predicted"/>
<reference evidence="6" key="1">
    <citation type="submission" date="2018-05" db="EMBL/GenBank/DDBJ databases">
        <authorList>
            <person name="Lanie J.A."/>
            <person name="Ng W.-L."/>
            <person name="Kazmierczak K.M."/>
            <person name="Andrzejewski T.M."/>
            <person name="Davidsen T.M."/>
            <person name="Wayne K.J."/>
            <person name="Tettelin H."/>
            <person name="Glass J.I."/>
            <person name="Rusch D."/>
            <person name="Podicherti R."/>
            <person name="Tsui H.-C.T."/>
            <person name="Winkler M.E."/>
        </authorList>
    </citation>
    <scope>NUCLEOTIDE SEQUENCE</scope>
</reference>
<keyword evidence="2" id="KW-0594">Phospholipid biosynthesis</keyword>
<dbReference type="PANTHER" id="PTHR10434">
    <property type="entry name" value="1-ACYL-SN-GLYCEROL-3-PHOSPHATE ACYLTRANSFERASE"/>
    <property type="match status" value="1"/>
</dbReference>
<organism evidence="6">
    <name type="scientific">marine metagenome</name>
    <dbReference type="NCBI Taxonomy" id="408172"/>
    <lineage>
        <taxon>unclassified sequences</taxon>
        <taxon>metagenomes</taxon>
        <taxon>ecological metagenomes</taxon>
    </lineage>
</organism>
<keyword evidence="2" id="KW-0444">Lipid biosynthesis</keyword>
<protein>
    <recommendedName>
        <fullName evidence="5">Phospholipid/glycerol acyltransferase domain-containing protein</fullName>
    </recommendedName>
</protein>
<dbReference type="SUPFAM" id="SSF69593">
    <property type="entry name" value="Glycerol-3-phosphate (1)-acyltransferase"/>
    <property type="match status" value="1"/>
</dbReference>
<accession>A0A382GUE0</accession>
<dbReference type="InterPro" id="IPR002123">
    <property type="entry name" value="Plipid/glycerol_acylTrfase"/>
</dbReference>
<evidence type="ECO:0000256" key="1">
    <source>
        <dbReference type="ARBA" id="ARBA00022679"/>
    </source>
</evidence>
<dbReference type="PANTHER" id="PTHR10434:SF59">
    <property type="entry name" value="1-ACYL-SN-GLYCEROL-3-PHOSPHATE ACYLTRANSFERASE"/>
    <property type="match status" value="1"/>
</dbReference>
<keyword evidence="4" id="KW-0012">Acyltransferase</keyword>
<keyword evidence="1" id="KW-0808">Transferase</keyword>
<dbReference type="EMBL" id="UINC01057495">
    <property type="protein sequence ID" value="SVB78708.1"/>
    <property type="molecule type" value="Genomic_DNA"/>
</dbReference>
<sequence length="243" mass="28250">MAGISILEDQKYSYLVNKQPFFFRIWKKIFYYYCKFVFLWYTPVTIYGREKLPDGSAIFCSNHNSHMDVALLSAAAGKSFNYFGMLAAKDYWFDSNIKRVLTNFVMNLVPIARKSEEQTIDFPFDNTIALCRAFMNQGNRNLVIFPEGSRGTPGDIRPFRKGAAEFSAKLNVPIVPVFIYGSHKAWPKGKIFMRPVQIQVHILDPMYPSEFILDGDTDNSESVIRFIQELERRIRKEEEKFND</sequence>
<evidence type="ECO:0000256" key="3">
    <source>
        <dbReference type="ARBA" id="ARBA00023264"/>
    </source>
</evidence>
<dbReference type="AlphaFoldDB" id="A0A382GUE0"/>
<evidence type="ECO:0000256" key="4">
    <source>
        <dbReference type="ARBA" id="ARBA00023315"/>
    </source>
</evidence>
<dbReference type="CDD" id="cd07989">
    <property type="entry name" value="LPLAT_AGPAT-like"/>
    <property type="match status" value="1"/>
</dbReference>